<name>A0A9D5B267_PEA</name>
<dbReference type="EMBL" id="JAMSHJ010000003">
    <property type="protein sequence ID" value="KAI5427491.1"/>
    <property type="molecule type" value="Genomic_DNA"/>
</dbReference>
<protein>
    <recommendedName>
        <fullName evidence="1">PB1-like domain-containing protein</fullName>
    </recommendedName>
</protein>
<evidence type="ECO:0000259" key="1">
    <source>
        <dbReference type="Pfam" id="PF26130"/>
    </source>
</evidence>
<dbReference type="Gramene" id="Psat03G0277300-T1">
    <property type="protein sequence ID" value="KAI5427491.1"/>
    <property type="gene ID" value="KIW84_032773"/>
</dbReference>
<dbReference type="AlphaFoldDB" id="A0A9D5B267"/>
<comment type="caution">
    <text evidence="2">The sequence shown here is derived from an EMBL/GenBank/DDBJ whole genome shotgun (WGS) entry which is preliminary data.</text>
</comment>
<sequence length="241" mass="28027">MDNSFECVVHHEGEFSEFTKLGYQGLKEVWKCDHDYRSYFEVFSGLKELGYPIVESLWHHDAIEINEIIPLKDDMGENRMKIVAMVNGKVHLYILHPLSQPDIIEKSVLSLEYNIMEPNEKEEYVVALENEKLNQRLDEGLDLNLELDERLSCNKEEMEQLYYNKDGEDGFKFNEIVHEGLECNLQKDEGMDYNQETGGANEDNVLEVNFEDSEDDIGIDEEISVEIDEVLEEEMMEGQGK</sequence>
<evidence type="ECO:0000313" key="2">
    <source>
        <dbReference type="EMBL" id="KAI5427491.1"/>
    </source>
</evidence>
<dbReference type="Proteomes" id="UP001058974">
    <property type="component" value="Chromosome 3"/>
</dbReference>
<feature type="domain" description="PB1-like" evidence="1">
    <location>
        <begin position="1"/>
        <end position="96"/>
    </location>
</feature>
<dbReference type="InterPro" id="IPR058594">
    <property type="entry name" value="PB1-like_dom_pln"/>
</dbReference>
<dbReference type="InterPro" id="IPR003006">
    <property type="entry name" value="Ig/MHC_CS"/>
</dbReference>
<dbReference type="Pfam" id="PF26130">
    <property type="entry name" value="PB1-like"/>
    <property type="match status" value="1"/>
</dbReference>
<organism evidence="2 3">
    <name type="scientific">Pisum sativum</name>
    <name type="common">Garden pea</name>
    <name type="synonym">Lathyrus oleraceus</name>
    <dbReference type="NCBI Taxonomy" id="3888"/>
    <lineage>
        <taxon>Eukaryota</taxon>
        <taxon>Viridiplantae</taxon>
        <taxon>Streptophyta</taxon>
        <taxon>Embryophyta</taxon>
        <taxon>Tracheophyta</taxon>
        <taxon>Spermatophyta</taxon>
        <taxon>Magnoliopsida</taxon>
        <taxon>eudicotyledons</taxon>
        <taxon>Gunneridae</taxon>
        <taxon>Pentapetalae</taxon>
        <taxon>rosids</taxon>
        <taxon>fabids</taxon>
        <taxon>Fabales</taxon>
        <taxon>Fabaceae</taxon>
        <taxon>Papilionoideae</taxon>
        <taxon>50 kb inversion clade</taxon>
        <taxon>NPAAA clade</taxon>
        <taxon>Hologalegina</taxon>
        <taxon>IRL clade</taxon>
        <taxon>Fabeae</taxon>
        <taxon>Lathyrus</taxon>
    </lineage>
</organism>
<dbReference type="PROSITE" id="PS00290">
    <property type="entry name" value="IG_MHC"/>
    <property type="match status" value="1"/>
</dbReference>
<reference evidence="2 3" key="1">
    <citation type="journal article" date="2022" name="Nat. Genet.">
        <title>Improved pea reference genome and pan-genome highlight genomic features and evolutionary characteristics.</title>
        <authorList>
            <person name="Yang T."/>
            <person name="Liu R."/>
            <person name="Luo Y."/>
            <person name="Hu S."/>
            <person name="Wang D."/>
            <person name="Wang C."/>
            <person name="Pandey M.K."/>
            <person name="Ge S."/>
            <person name="Xu Q."/>
            <person name="Li N."/>
            <person name="Li G."/>
            <person name="Huang Y."/>
            <person name="Saxena R.K."/>
            <person name="Ji Y."/>
            <person name="Li M."/>
            <person name="Yan X."/>
            <person name="He Y."/>
            <person name="Liu Y."/>
            <person name="Wang X."/>
            <person name="Xiang C."/>
            <person name="Varshney R.K."/>
            <person name="Ding H."/>
            <person name="Gao S."/>
            <person name="Zong X."/>
        </authorList>
    </citation>
    <scope>NUCLEOTIDE SEQUENCE [LARGE SCALE GENOMIC DNA]</scope>
    <source>
        <strain evidence="2 3">cv. Zhongwan 6</strain>
    </source>
</reference>
<proteinExistence type="predicted"/>
<keyword evidence="3" id="KW-1185">Reference proteome</keyword>
<gene>
    <name evidence="2" type="ORF">KIW84_032773</name>
</gene>
<evidence type="ECO:0000313" key="3">
    <source>
        <dbReference type="Proteomes" id="UP001058974"/>
    </source>
</evidence>
<accession>A0A9D5B267</accession>